<protein>
    <recommendedName>
        <fullName evidence="4">TonB C-terminal domain-containing protein</fullName>
    </recommendedName>
</protein>
<dbReference type="EMBL" id="UINC01008121">
    <property type="protein sequence ID" value="SVA36604.1"/>
    <property type="molecule type" value="Genomic_DNA"/>
</dbReference>
<organism evidence="3">
    <name type="scientific">marine metagenome</name>
    <dbReference type="NCBI Taxonomy" id="408172"/>
    <lineage>
        <taxon>unclassified sequences</taxon>
        <taxon>metagenomes</taxon>
        <taxon>ecological metagenomes</taxon>
    </lineage>
</organism>
<evidence type="ECO:0000313" key="3">
    <source>
        <dbReference type="EMBL" id="SVA36604.1"/>
    </source>
</evidence>
<dbReference type="Gene3D" id="3.30.1150.10">
    <property type="match status" value="1"/>
</dbReference>
<keyword evidence="2" id="KW-1133">Transmembrane helix</keyword>
<name>A0A381V8Y2_9ZZZZ</name>
<evidence type="ECO:0000256" key="2">
    <source>
        <dbReference type="SAM" id="Phobius"/>
    </source>
</evidence>
<evidence type="ECO:0000256" key="1">
    <source>
        <dbReference type="SAM" id="MobiDB-lite"/>
    </source>
</evidence>
<proteinExistence type="predicted"/>
<reference evidence="3" key="1">
    <citation type="submission" date="2018-05" db="EMBL/GenBank/DDBJ databases">
        <authorList>
            <person name="Lanie J.A."/>
            <person name="Ng W.-L."/>
            <person name="Kazmierczak K.M."/>
            <person name="Andrzejewski T.M."/>
            <person name="Davidsen T.M."/>
            <person name="Wayne K.J."/>
            <person name="Tettelin H."/>
            <person name="Glass J.I."/>
            <person name="Rusch D."/>
            <person name="Podicherti R."/>
            <person name="Tsui H.-C.T."/>
            <person name="Winkler M.E."/>
        </authorList>
    </citation>
    <scope>NUCLEOTIDE SEQUENCE</scope>
</reference>
<gene>
    <name evidence="3" type="ORF">METZ01_LOCUS89458</name>
</gene>
<accession>A0A381V8Y2</accession>
<keyword evidence="2" id="KW-0812">Transmembrane</keyword>
<dbReference type="Pfam" id="PF13103">
    <property type="entry name" value="TonB_2"/>
    <property type="match status" value="1"/>
</dbReference>
<sequence>MIFFQYLRNIVGFRSHPAVLANSSGNLSILEKLLFFHDQGIFSLLFVGSLLLHVMLVIMVGILSEFLKPEPPPIRAKIGVRYAELPAKPTPVINAKTEIQKPVLQKLESKPLEKLTTPEPKQPVLKKPILQDTIKNSVLSKPALPQPEAPRLKMPQPNKIPLLSEGKKPDFKKTQIIKIPEKPLLSTPDLPTSIPKLPKVKNDPVSLTPLTSKKSRLSPSQIDLPKIEVKNMQPKKLSTPEFSKPKDPDFEKLLKILTPSSPEVPGIKPDQPAEKPESLLEEMPADQMKIDEDLPEIGIFEQTEDQVLNKIPDTGYLQRKMQAQLAGEEYNMHIRTRINPKFGSYSPNLFVRILLKINEAGEIVYHEIKDSSGSTAFDQAAELAVRNAVLDPLPKALAENPPYIVLIRIQSPQN</sequence>
<dbReference type="SUPFAM" id="SSF74653">
    <property type="entry name" value="TolA/TonB C-terminal domain"/>
    <property type="match status" value="1"/>
</dbReference>
<dbReference type="AlphaFoldDB" id="A0A381V8Y2"/>
<keyword evidence="2" id="KW-0472">Membrane</keyword>
<feature type="region of interest" description="Disordered" evidence="1">
    <location>
        <begin position="141"/>
        <end position="166"/>
    </location>
</feature>
<evidence type="ECO:0008006" key="4">
    <source>
        <dbReference type="Google" id="ProtNLM"/>
    </source>
</evidence>
<feature type="transmembrane region" description="Helical" evidence="2">
    <location>
        <begin position="41"/>
        <end position="67"/>
    </location>
</feature>